<dbReference type="Proteomes" id="UP000574390">
    <property type="component" value="Unassembled WGS sequence"/>
</dbReference>
<keyword evidence="4" id="KW-0540">Nuclease</keyword>
<dbReference type="GO" id="GO:0000014">
    <property type="term" value="F:single-stranded DNA endodeoxyribonuclease activity"/>
    <property type="evidence" value="ECO:0007669"/>
    <property type="project" value="TreeGrafter"/>
</dbReference>
<evidence type="ECO:0000256" key="3">
    <source>
        <dbReference type="ARBA" id="ARBA00023204"/>
    </source>
</evidence>
<dbReference type="EMBL" id="JABANM010028045">
    <property type="protein sequence ID" value="KAF4710337.1"/>
    <property type="molecule type" value="Genomic_DNA"/>
</dbReference>
<gene>
    <name evidence="4" type="primary">ERCC4_1</name>
    <name evidence="4" type="ORF">FOZ62_005197</name>
</gene>
<evidence type="ECO:0000313" key="5">
    <source>
        <dbReference type="Proteomes" id="UP000574390"/>
    </source>
</evidence>
<evidence type="ECO:0000256" key="1">
    <source>
        <dbReference type="ARBA" id="ARBA00022763"/>
    </source>
</evidence>
<dbReference type="GO" id="GO:0000712">
    <property type="term" value="P:resolution of meiotic recombination intermediates"/>
    <property type="evidence" value="ECO:0007669"/>
    <property type="project" value="TreeGrafter"/>
</dbReference>
<dbReference type="PANTHER" id="PTHR10150">
    <property type="entry name" value="DNA REPAIR ENDONUCLEASE XPF"/>
    <property type="match status" value="1"/>
</dbReference>
<keyword evidence="1" id="KW-0227">DNA damage</keyword>
<evidence type="ECO:0000256" key="2">
    <source>
        <dbReference type="ARBA" id="ARBA00022801"/>
    </source>
</evidence>
<reference evidence="4 5" key="1">
    <citation type="submission" date="2020-04" db="EMBL/GenBank/DDBJ databases">
        <title>Perkinsus olseni comparative genomics.</title>
        <authorList>
            <person name="Bogema D.R."/>
        </authorList>
    </citation>
    <scope>NUCLEOTIDE SEQUENCE [LARGE SCALE GENOMIC DNA]</scope>
    <source>
        <strain evidence="4">ATCC PRA-205</strain>
    </source>
</reference>
<dbReference type="GO" id="GO:0003684">
    <property type="term" value="F:damaged DNA binding"/>
    <property type="evidence" value="ECO:0007669"/>
    <property type="project" value="TreeGrafter"/>
</dbReference>
<name>A0A7J6QPZ6_PEROL</name>
<keyword evidence="3" id="KW-0234">DNA repair</keyword>
<keyword evidence="4" id="KW-0255">Endonuclease</keyword>
<dbReference type="GO" id="GO:0000724">
    <property type="term" value="P:double-strand break repair via homologous recombination"/>
    <property type="evidence" value="ECO:0007669"/>
    <property type="project" value="TreeGrafter"/>
</dbReference>
<proteinExistence type="predicted"/>
<dbReference type="PANTHER" id="PTHR10150:SF0">
    <property type="entry name" value="DNA REPAIR ENDONUCLEASE XPF"/>
    <property type="match status" value="1"/>
</dbReference>
<dbReference type="GO" id="GO:0003697">
    <property type="term" value="F:single-stranded DNA binding"/>
    <property type="evidence" value="ECO:0007669"/>
    <property type="project" value="TreeGrafter"/>
</dbReference>
<dbReference type="AlphaFoldDB" id="A0A7J6QPZ6"/>
<comment type="caution">
    <text evidence="4">The sequence shown here is derived from an EMBL/GenBank/DDBJ whole genome shotgun (WGS) entry which is preliminary data.</text>
</comment>
<keyword evidence="2" id="KW-0378">Hydrolase</keyword>
<feature type="non-terminal residue" evidence="4">
    <location>
        <position position="252"/>
    </location>
</feature>
<accession>A0A7J6QPZ6</accession>
<dbReference type="GO" id="GO:1901255">
    <property type="term" value="P:nucleotide-excision repair involved in interstrand cross-link repair"/>
    <property type="evidence" value="ECO:0007669"/>
    <property type="project" value="TreeGrafter"/>
</dbReference>
<dbReference type="GO" id="GO:0000110">
    <property type="term" value="C:nucleotide-excision repair factor 1 complex"/>
    <property type="evidence" value="ECO:0007669"/>
    <property type="project" value="TreeGrafter"/>
</dbReference>
<organism evidence="4 5">
    <name type="scientific">Perkinsus olseni</name>
    <name type="common">Perkinsus atlanticus</name>
    <dbReference type="NCBI Taxonomy" id="32597"/>
    <lineage>
        <taxon>Eukaryota</taxon>
        <taxon>Sar</taxon>
        <taxon>Alveolata</taxon>
        <taxon>Perkinsozoa</taxon>
        <taxon>Perkinsea</taxon>
        <taxon>Perkinsida</taxon>
        <taxon>Perkinsidae</taxon>
        <taxon>Perkinsus</taxon>
    </lineage>
</organism>
<sequence length="252" mass="26969">MSTASSPIADPATTSGTRIALLPLPYHARIAEHIEGKLRGGGGALVVMGQGLGACELVSALLRRLQSCRPVGEPLVLVINAREGEAECIGATPVTADVAPAQRDEMYLAGGCLAITSRILVTDFLTNRLTTEIVAGMVVLNAHTTSHCEQFACELYRERKQKGRGFIAAFTDNPVRCRTLMNVESLLRELQIGSSSIVLVPRFRVEVMESFKQEKDTAAAADGQQRAAQDDTTGVRVLSIPLPAQIAEAEKT</sequence>
<protein>
    <submittedName>
        <fullName evidence="4">DNA repair endonuclease XPF</fullName>
    </submittedName>
</protein>
<evidence type="ECO:0000313" key="4">
    <source>
        <dbReference type="EMBL" id="KAF4710337.1"/>
    </source>
</evidence>